<protein>
    <submittedName>
        <fullName evidence="2">Uncharacterized protein</fullName>
    </submittedName>
</protein>
<proteinExistence type="predicted"/>
<dbReference type="FunCoup" id="F0ZEC7">
    <property type="interactions" value="936"/>
</dbReference>
<evidence type="ECO:0000256" key="1">
    <source>
        <dbReference type="SAM" id="Phobius"/>
    </source>
</evidence>
<dbReference type="Proteomes" id="UP000001064">
    <property type="component" value="Unassembled WGS sequence"/>
</dbReference>
<keyword evidence="1" id="KW-0472">Membrane</keyword>
<organism evidence="2 3">
    <name type="scientific">Dictyostelium purpureum</name>
    <name type="common">Slime mold</name>
    <dbReference type="NCBI Taxonomy" id="5786"/>
    <lineage>
        <taxon>Eukaryota</taxon>
        <taxon>Amoebozoa</taxon>
        <taxon>Evosea</taxon>
        <taxon>Eumycetozoa</taxon>
        <taxon>Dictyostelia</taxon>
        <taxon>Dictyosteliales</taxon>
        <taxon>Dictyosteliaceae</taxon>
        <taxon>Dictyostelium</taxon>
    </lineage>
</organism>
<keyword evidence="3" id="KW-1185">Reference proteome</keyword>
<dbReference type="KEGG" id="dpp:DICPUDRAFT_97164"/>
<sequence>MEANNVDFLIQQQKEYERWVDLKFYGVLLVIIPTTVYLLRRSKTFYTIILFYFFYRTSEDNNFYLCLKKENKIVPQCIHSSQLNTTRIIPHPNFSFNIPINKEILESKFNNINKNNNNNNNKYDKCNDIIFYKRRNSAGLNKLVPLFYNQCYIKLEISDTDNIYIVPTSQTTKDKEILYLTKPVIDGADTDVYYLFLILFQIFYDKVLNEIGKPNRNLKKAIISYFIFFLFFPIIPVLFIAAKSIFDLYPKPTESELLDFYYKNSK</sequence>
<dbReference type="eggNOG" id="ENOG502SZVS">
    <property type="taxonomic scope" value="Eukaryota"/>
</dbReference>
<dbReference type="OrthoDB" id="23647at2759"/>
<accession>F0ZEC7</accession>
<feature type="transmembrane region" description="Helical" evidence="1">
    <location>
        <begin position="22"/>
        <end position="39"/>
    </location>
</feature>
<dbReference type="EMBL" id="GL870993">
    <property type="protein sequence ID" value="EGC37695.1"/>
    <property type="molecule type" value="Genomic_DNA"/>
</dbReference>
<evidence type="ECO:0000313" key="3">
    <source>
        <dbReference type="Proteomes" id="UP000001064"/>
    </source>
</evidence>
<feature type="transmembrane region" description="Helical" evidence="1">
    <location>
        <begin position="222"/>
        <end position="242"/>
    </location>
</feature>
<gene>
    <name evidence="2" type="ORF">DICPUDRAFT_97164</name>
</gene>
<reference evidence="3" key="1">
    <citation type="journal article" date="2011" name="Genome Biol.">
        <title>Comparative genomics of the social amoebae Dictyostelium discoideum and Dictyostelium purpureum.</title>
        <authorList>
            <consortium name="US DOE Joint Genome Institute (JGI-PGF)"/>
            <person name="Sucgang R."/>
            <person name="Kuo A."/>
            <person name="Tian X."/>
            <person name="Salerno W."/>
            <person name="Parikh A."/>
            <person name="Feasley C.L."/>
            <person name="Dalin E."/>
            <person name="Tu H."/>
            <person name="Huang E."/>
            <person name="Barry K."/>
            <person name="Lindquist E."/>
            <person name="Shapiro H."/>
            <person name="Bruce D."/>
            <person name="Schmutz J."/>
            <person name="Salamov A."/>
            <person name="Fey P."/>
            <person name="Gaudet P."/>
            <person name="Anjard C."/>
            <person name="Babu M.M."/>
            <person name="Basu S."/>
            <person name="Bushmanova Y."/>
            <person name="van der Wel H."/>
            <person name="Katoh-Kurasawa M."/>
            <person name="Dinh C."/>
            <person name="Coutinho P.M."/>
            <person name="Saito T."/>
            <person name="Elias M."/>
            <person name="Schaap P."/>
            <person name="Kay R.R."/>
            <person name="Henrissat B."/>
            <person name="Eichinger L."/>
            <person name="Rivero F."/>
            <person name="Putnam N.H."/>
            <person name="West C.M."/>
            <person name="Loomis W.F."/>
            <person name="Chisholm R.L."/>
            <person name="Shaulsky G."/>
            <person name="Strassmann J.E."/>
            <person name="Queller D.C."/>
            <person name="Kuspa A."/>
            <person name="Grigoriev I.V."/>
        </authorList>
    </citation>
    <scope>NUCLEOTIDE SEQUENCE [LARGE SCALE GENOMIC DNA]</scope>
    <source>
        <strain evidence="3">QSDP1</strain>
    </source>
</reference>
<dbReference type="VEuPathDB" id="AmoebaDB:DICPUDRAFT_97164"/>
<dbReference type="InParanoid" id="F0ZEC7"/>
<name>F0ZEC7_DICPU</name>
<evidence type="ECO:0000313" key="2">
    <source>
        <dbReference type="EMBL" id="EGC37695.1"/>
    </source>
</evidence>
<dbReference type="GeneID" id="10499367"/>
<dbReference type="AlphaFoldDB" id="F0ZEC7"/>
<dbReference type="RefSeq" id="XP_003285799.1">
    <property type="nucleotide sequence ID" value="XM_003285751.1"/>
</dbReference>
<keyword evidence="1" id="KW-0812">Transmembrane</keyword>
<keyword evidence="1" id="KW-1133">Transmembrane helix</keyword>